<dbReference type="InterPro" id="IPR013154">
    <property type="entry name" value="ADH-like_N"/>
</dbReference>
<dbReference type="InterPro" id="IPR020843">
    <property type="entry name" value="ER"/>
</dbReference>
<evidence type="ECO:0000256" key="1">
    <source>
        <dbReference type="ARBA" id="ARBA00022857"/>
    </source>
</evidence>
<evidence type="ECO:0000313" key="5">
    <source>
        <dbReference type="Proteomes" id="UP000706039"/>
    </source>
</evidence>
<dbReference type="SMART" id="SM00829">
    <property type="entry name" value="PKS_ER"/>
    <property type="match status" value="1"/>
</dbReference>
<dbReference type="InterPro" id="IPR011032">
    <property type="entry name" value="GroES-like_sf"/>
</dbReference>
<name>A0ABS7PU85_9SPHN</name>
<dbReference type="Proteomes" id="UP000706039">
    <property type="component" value="Unassembled WGS sequence"/>
</dbReference>
<evidence type="ECO:0000259" key="3">
    <source>
        <dbReference type="SMART" id="SM00829"/>
    </source>
</evidence>
<gene>
    <name evidence="4" type="ORF">K7G82_21640</name>
</gene>
<reference evidence="4 5" key="1">
    <citation type="submission" date="2021-08" db="EMBL/GenBank/DDBJ databases">
        <authorList>
            <person name="Tuo L."/>
        </authorList>
    </citation>
    <scope>NUCLEOTIDE SEQUENCE [LARGE SCALE GENOMIC DNA]</scope>
    <source>
        <strain evidence="4 5">JCM 31229</strain>
    </source>
</reference>
<comment type="caution">
    <text evidence="4">The sequence shown here is derived from an EMBL/GenBank/DDBJ whole genome shotgun (WGS) entry which is preliminary data.</text>
</comment>
<evidence type="ECO:0000313" key="4">
    <source>
        <dbReference type="EMBL" id="MBY8824922.1"/>
    </source>
</evidence>
<protein>
    <submittedName>
        <fullName evidence="4">Zinc-dependent alcohol dehydrogenase family protein</fullName>
    </submittedName>
</protein>
<proteinExistence type="predicted"/>
<dbReference type="Pfam" id="PF00107">
    <property type="entry name" value="ADH_zinc_N"/>
    <property type="match status" value="1"/>
</dbReference>
<dbReference type="PANTHER" id="PTHR48106">
    <property type="entry name" value="QUINONE OXIDOREDUCTASE PIG3-RELATED"/>
    <property type="match status" value="1"/>
</dbReference>
<dbReference type="Pfam" id="PF08240">
    <property type="entry name" value="ADH_N"/>
    <property type="match status" value="1"/>
</dbReference>
<dbReference type="Gene3D" id="3.40.50.720">
    <property type="entry name" value="NAD(P)-binding Rossmann-like Domain"/>
    <property type="match status" value="1"/>
</dbReference>
<dbReference type="SUPFAM" id="SSF50129">
    <property type="entry name" value="GroES-like"/>
    <property type="match status" value="1"/>
</dbReference>
<dbReference type="SUPFAM" id="SSF51735">
    <property type="entry name" value="NAD(P)-binding Rossmann-fold domains"/>
    <property type="match status" value="1"/>
</dbReference>
<dbReference type="CDD" id="cd08268">
    <property type="entry name" value="MDR2"/>
    <property type="match status" value="1"/>
</dbReference>
<feature type="domain" description="Enoyl reductase (ER)" evidence="3">
    <location>
        <begin position="11"/>
        <end position="327"/>
    </location>
</feature>
<organism evidence="4 5">
    <name type="scientific">Sphingomonas colocasiae</name>
    <dbReference type="NCBI Taxonomy" id="1848973"/>
    <lineage>
        <taxon>Bacteria</taxon>
        <taxon>Pseudomonadati</taxon>
        <taxon>Pseudomonadota</taxon>
        <taxon>Alphaproteobacteria</taxon>
        <taxon>Sphingomonadales</taxon>
        <taxon>Sphingomonadaceae</taxon>
        <taxon>Sphingomonas</taxon>
    </lineage>
</organism>
<keyword evidence="2" id="KW-0560">Oxidoreductase</keyword>
<accession>A0ABS7PU85</accession>
<keyword evidence="1" id="KW-0521">NADP</keyword>
<dbReference type="InterPro" id="IPR036291">
    <property type="entry name" value="NAD(P)-bd_dom_sf"/>
</dbReference>
<dbReference type="Gene3D" id="3.90.180.10">
    <property type="entry name" value="Medium-chain alcohol dehydrogenases, catalytic domain"/>
    <property type="match status" value="1"/>
</dbReference>
<dbReference type="RefSeq" id="WP_222992028.1">
    <property type="nucleotide sequence ID" value="NZ_JAINVV010000010.1"/>
</dbReference>
<keyword evidence="5" id="KW-1185">Reference proteome</keyword>
<evidence type="ECO:0000256" key="2">
    <source>
        <dbReference type="ARBA" id="ARBA00023002"/>
    </source>
</evidence>
<dbReference type="InterPro" id="IPR013149">
    <property type="entry name" value="ADH-like_C"/>
</dbReference>
<dbReference type="PANTHER" id="PTHR48106:SF18">
    <property type="entry name" value="QUINONE OXIDOREDUCTASE PIG3"/>
    <property type="match status" value="1"/>
</dbReference>
<dbReference type="EMBL" id="JAINVV010000010">
    <property type="protein sequence ID" value="MBY8824922.1"/>
    <property type="molecule type" value="Genomic_DNA"/>
</dbReference>
<sequence length="329" mass="34848">MAKVFRFHELGGPEVLRLEDIEIGDPGPGEVKLRIEAIGVNRGEAAMRGGHYIVAPPLPSRLGSEAAAIVEAVGPGVTQWQAGDRVSTLPAQPLERYSTYGEETLFPADRLVRRPDTLDAVQSAASWVAFLTAWGGLIEAGGLHAEQPVVITAASSSVGIAAIQIVRTAGAIPIATTRTADKAGALLAAGAIEVIATDEEDVVERIRALTGGNGASLIFDPVAGPLAEKLCEALADNGTLIIYGGLSKQPAVFPRHLMIRSNLAMRGFNFNPMLVDHARRERALAAITPYLADGSWRMPIAHQFALADMAEAHRALERNEHAGKIIVTV</sequence>